<comment type="function">
    <text evidence="16">Plays a role in short-term synaptic plasticity in a subset of GABAergic neurons in the brain.</text>
</comment>
<keyword evidence="6 20" id="KW-0812">Transmembrane</keyword>
<dbReference type="InterPro" id="IPR048524">
    <property type="entry name" value="Lamp2-like_TM"/>
</dbReference>
<feature type="domain" description="Lysosome-associated membrane glycoprotein 2-like transmembrane" evidence="24">
    <location>
        <begin position="368"/>
        <end position="399"/>
    </location>
</feature>
<keyword evidence="14" id="KW-0968">Cytoplasmic vesicle</keyword>
<dbReference type="GO" id="GO:0005886">
    <property type="term" value="C:plasma membrane"/>
    <property type="evidence" value="ECO:0007669"/>
    <property type="project" value="UniProtKB-SubCell"/>
</dbReference>
<evidence type="ECO:0000256" key="17">
    <source>
        <dbReference type="ARBA" id="ARBA00060492"/>
    </source>
</evidence>
<comment type="similarity">
    <text evidence="5 20">Belongs to the LAMP family.</text>
</comment>
<comment type="subcellular location">
    <subcellularLocation>
        <location evidence="4">Cell projection</location>
        <location evidence="4">Dendrite</location>
    </subcellularLocation>
    <subcellularLocation>
        <location evidence="17">Cell projection</location>
        <location evidence="17">Growth cone membrane</location>
        <topology evidence="17">Single-pass type I membrane protein</topology>
    </subcellularLocation>
    <subcellularLocation>
        <location evidence="15">Cytoplasmic vesicle</location>
        <location evidence="15">Secretory vesicle</location>
        <location evidence="15">Synaptic vesicle membrane</location>
        <topology evidence="15">Single-pass type I membrane protein</topology>
    </subcellularLocation>
    <subcellularLocation>
        <location evidence="2">Early endosome membrane</location>
        <topology evidence="2">Single-pass type I membrane protein</topology>
    </subcellularLocation>
    <subcellularLocation>
        <location evidence="1">Endoplasmic reticulum-Golgi intermediate compartment membrane</location>
        <topology evidence="1">Single-pass type I membrane protein</topology>
    </subcellularLocation>
    <subcellularLocation>
        <location evidence="20">Membrane</location>
        <topology evidence="20">Single-pass type I membrane protein</topology>
    </subcellularLocation>
    <subcellularLocation>
        <location evidence="3">Recycling endosome</location>
    </subcellularLocation>
</comment>
<name>A0A0B7AR74_9EUPU</name>
<dbReference type="InterPro" id="IPR002000">
    <property type="entry name" value="Lysosome-assoc_membr_glycop"/>
</dbReference>
<feature type="domain" description="Lysosome-associated membrane glycoprotein 2-like luminal" evidence="23">
    <location>
        <begin position="216"/>
        <end position="341"/>
    </location>
</feature>
<protein>
    <recommendedName>
        <fullName evidence="18">Lysosome-associated membrane glycoprotein 5</fullName>
    </recommendedName>
    <alternativeName>
        <fullName evidence="19">Lysosome-associated membrane protein 5</fullName>
    </alternativeName>
</protein>
<evidence type="ECO:0000256" key="21">
    <source>
        <dbReference type="SAM" id="Phobius"/>
    </source>
</evidence>
<gene>
    <name evidence="26" type="primary">ORF131647</name>
    <name evidence="25" type="synonym">ORF131638</name>
</gene>
<proteinExistence type="inferred from homology"/>
<keyword evidence="12" id="KW-0325">Glycoprotein</keyword>
<dbReference type="CDD" id="cd12087">
    <property type="entry name" value="TM_EGFR-like"/>
    <property type="match status" value="1"/>
</dbReference>
<feature type="chain" id="PRO_5011846604" description="Lysosome-associated membrane glycoprotein 5" evidence="22">
    <location>
        <begin position="16"/>
        <end position="402"/>
    </location>
</feature>
<dbReference type="InterPro" id="IPR048528">
    <property type="entry name" value="Lamp2-like_luminal"/>
</dbReference>
<dbReference type="Gene3D" id="2.40.160.110">
    <property type="match status" value="2"/>
</dbReference>
<evidence type="ECO:0000313" key="25">
    <source>
        <dbReference type="EMBL" id="CEK82469.1"/>
    </source>
</evidence>
<dbReference type="Pfam" id="PF01299">
    <property type="entry name" value="Lamp2-like_luminal"/>
    <property type="match status" value="1"/>
</dbReference>
<feature type="signal peptide" evidence="22">
    <location>
        <begin position="1"/>
        <end position="15"/>
    </location>
</feature>
<evidence type="ECO:0000256" key="3">
    <source>
        <dbReference type="ARBA" id="ARBA00004172"/>
    </source>
</evidence>
<evidence type="ECO:0000256" key="13">
    <source>
        <dbReference type="ARBA" id="ARBA00023273"/>
    </source>
</evidence>
<dbReference type="GO" id="GO:0072594">
    <property type="term" value="P:establishment of protein localization to organelle"/>
    <property type="evidence" value="ECO:0007669"/>
    <property type="project" value="TreeGrafter"/>
</dbReference>
<keyword evidence="10" id="KW-0770">Synapse</keyword>
<feature type="transmembrane region" description="Helical" evidence="21">
    <location>
        <begin position="367"/>
        <end position="389"/>
    </location>
</feature>
<evidence type="ECO:0000256" key="2">
    <source>
        <dbReference type="ARBA" id="ARBA00004158"/>
    </source>
</evidence>
<keyword evidence="13" id="KW-0966">Cell projection</keyword>
<dbReference type="GO" id="GO:0031902">
    <property type="term" value="C:late endosome membrane"/>
    <property type="evidence" value="ECO:0007669"/>
    <property type="project" value="TreeGrafter"/>
</dbReference>
<evidence type="ECO:0000256" key="7">
    <source>
        <dbReference type="ARBA" id="ARBA00022729"/>
    </source>
</evidence>
<evidence type="ECO:0000256" key="15">
    <source>
        <dbReference type="ARBA" id="ARBA00029428"/>
    </source>
</evidence>
<evidence type="ECO:0000256" key="11">
    <source>
        <dbReference type="ARBA" id="ARBA00023136"/>
    </source>
</evidence>
<evidence type="ECO:0000256" key="19">
    <source>
        <dbReference type="ARBA" id="ARBA00076257"/>
    </source>
</evidence>
<evidence type="ECO:0000256" key="22">
    <source>
        <dbReference type="SAM" id="SignalP"/>
    </source>
</evidence>
<dbReference type="Pfam" id="PF21222">
    <property type="entry name" value="Lamp2_2nd"/>
    <property type="match status" value="1"/>
</dbReference>
<organism evidence="26">
    <name type="scientific">Arion vulgaris</name>
    <dbReference type="NCBI Taxonomy" id="1028688"/>
    <lineage>
        <taxon>Eukaryota</taxon>
        <taxon>Metazoa</taxon>
        <taxon>Spiralia</taxon>
        <taxon>Lophotrochozoa</taxon>
        <taxon>Mollusca</taxon>
        <taxon>Gastropoda</taxon>
        <taxon>Heterobranchia</taxon>
        <taxon>Euthyneura</taxon>
        <taxon>Panpulmonata</taxon>
        <taxon>Eupulmonata</taxon>
        <taxon>Stylommatophora</taxon>
        <taxon>Helicina</taxon>
        <taxon>Arionoidea</taxon>
        <taxon>Arionidae</taxon>
        <taxon>Arion</taxon>
    </lineage>
</organism>
<evidence type="ECO:0000256" key="12">
    <source>
        <dbReference type="ARBA" id="ARBA00023180"/>
    </source>
</evidence>
<evidence type="ECO:0000259" key="24">
    <source>
        <dbReference type="Pfam" id="PF21222"/>
    </source>
</evidence>
<evidence type="ECO:0000259" key="23">
    <source>
        <dbReference type="Pfam" id="PF01299"/>
    </source>
</evidence>
<dbReference type="EMBL" id="HACG01035604">
    <property type="protein sequence ID" value="CEK82469.1"/>
    <property type="molecule type" value="Transcribed_RNA"/>
</dbReference>
<keyword evidence="7 22" id="KW-0732">Signal</keyword>
<dbReference type="PANTHER" id="PTHR11506">
    <property type="entry name" value="LYSOSOME-ASSOCIATED MEMBRANE GLYCOPROTEIN"/>
    <property type="match status" value="1"/>
</dbReference>
<evidence type="ECO:0000256" key="9">
    <source>
        <dbReference type="ARBA" id="ARBA00022989"/>
    </source>
</evidence>
<keyword evidence="11 20" id="KW-0472">Membrane</keyword>
<reference evidence="26" key="1">
    <citation type="submission" date="2014-12" db="EMBL/GenBank/DDBJ databases">
        <title>Insight into the proteome of Arion vulgaris.</title>
        <authorList>
            <person name="Aradska J."/>
            <person name="Bulat T."/>
            <person name="Smidak R."/>
            <person name="Sarate P."/>
            <person name="Gangsoo J."/>
            <person name="Sialana F."/>
            <person name="Bilban M."/>
            <person name="Lubec G."/>
        </authorList>
    </citation>
    <scope>NUCLEOTIDE SEQUENCE</scope>
    <source>
        <tissue evidence="26">Skin</tissue>
    </source>
</reference>
<evidence type="ECO:0000313" key="26">
    <source>
        <dbReference type="EMBL" id="CEK82471.1"/>
    </source>
</evidence>
<comment type="caution">
    <text evidence="20">Lacks conserved residue(s) required for the propagation of feature annotation.</text>
</comment>
<evidence type="ECO:0000256" key="5">
    <source>
        <dbReference type="ARBA" id="ARBA00009644"/>
    </source>
</evidence>
<evidence type="ECO:0000256" key="14">
    <source>
        <dbReference type="ARBA" id="ARBA00023329"/>
    </source>
</evidence>
<dbReference type="EMBL" id="HACG01035606">
    <property type="protein sequence ID" value="CEK82471.1"/>
    <property type="molecule type" value="Transcribed_RNA"/>
</dbReference>
<keyword evidence="9 21" id="KW-1133">Transmembrane helix</keyword>
<evidence type="ECO:0000256" key="4">
    <source>
        <dbReference type="ARBA" id="ARBA00004279"/>
    </source>
</evidence>
<evidence type="ECO:0000256" key="18">
    <source>
        <dbReference type="ARBA" id="ARBA00074379"/>
    </source>
</evidence>
<evidence type="ECO:0000256" key="6">
    <source>
        <dbReference type="ARBA" id="ARBA00022692"/>
    </source>
</evidence>
<dbReference type="GO" id="GO:0005765">
    <property type="term" value="C:lysosomal membrane"/>
    <property type="evidence" value="ECO:0007669"/>
    <property type="project" value="TreeGrafter"/>
</dbReference>
<dbReference type="PROSITE" id="PS51407">
    <property type="entry name" value="LAMP_3"/>
    <property type="match status" value="1"/>
</dbReference>
<evidence type="ECO:0000256" key="16">
    <source>
        <dbReference type="ARBA" id="ARBA00053950"/>
    </source>
</evidence>
<evidence type="ECO:0000256" key="8">
    <source>
        <dbReference type="ARBA" id="ARBA00022753"/>
    </source>
</evidence>
<evidence type="ECO:0000256" key="10">
    <source>
        <dbReference type="ARBA" id="ARBA00023018"/>
    </source>
</evidence>
<dbReference type="AlphaFoldDB" id="A0A0B7AR74"/>
<sequence length="402" mass="44194">MKIYLLALVFVFAQAKQFNVTENSDVCVLLQLDGTVNLTAAENASLLLDFEEAVVSNSSSCTEIKLRFEKSVEVWFQFNNESENWRVTSIAQFIPHDVFVQLNETEPAVYTSNSLKDTFKKTQSYQCLASTILTFIDSKPNLNITVTAVVSNLKIQSLNGSTFASGESCSADNTTTPAAATTTVATTTVKPTPQPSTFQNFSCVLGDTTKFRVIGNFSLSITYNTTQGKPETYKMNVPPAQTDNETTCSSNTSETLVFKFFKDWSIEYIFKSDTAKKYYISNITLTYGQLPNSSVNTTTTVPFNQVGYLEASTNGYYTCRDISVQLNKDVVLTVKGFYYKAFNEKGGIDFNSGDVTECKADEESSSVVPIAVGAALAGLVVIVLIAYLIGRRRSRKAGYESV</sequence>
<dbReference type="PANTHER" id="PTHR11506:SF35">
    <property type="entry name" value="LYSOSOME-ASSOCIATED MEMBRANE GLYCOPROTEIN 5"/>
    <property type="match status" value="1"/>
</dbReference>
<evidence type="ECO:0000256" key="1">
    <source>
        <dbReference type="ARBA" id="ARBA00004151"/>
    </source>
</evidence>
<evidence type="ECO:0000256" key="20">
    <source>
        <dbReference type="PROSITE-ProRule" id="PRU00740"/>
    </source>
</evidence>
<keyword evidence="8" id="KW-0967">Endosome</keyword>
<accession>A0A0B7AR74</accession>